<dbReference type="Proteomes" id="UP000183375">
    <property type="component" value="Unassembled WGS sequence"/>
</dbReference>
<organism evidence="8 9">
    <name type="scientific">Marine Group III euryarchaeote CG-Epi4</name>
    <dbReference type="NCBI Taxonomy" id="1888998"/>
    <lineage>
        <taxon>Archaea</taxon>
        <taxon>Methanobacteriati</taxon>
        <taxon>Thermoplasmatota</taxon>
        <taxon>Thermoplasmata</taxon>
        <taxon>Candidatus Thermoprofundales</taxon>
    </lineage>
</organism>
<dbReference type="Pfam" id="PF07683">
    <property type="entry name" value="CobW_C"/>
    <property type="match status" value="1"/>
</dbReference>
<feature type="domain" description="CobW/HypB/UreG nucleotide-binding" evidence="6">
    <location>
        <begin position="18"/>
        <end position="202"/>
    </location>
</feature>
<evidence type="ECO:0000256" key="5">
    <source>
        <dbReference type="ARBA" id="ARBA00049117"/>
    </source>
</evidence>
<feature type="domain" description="CobW C-terminal" evidence="7">
    <location>
        <begin position="246"/>
        <end position="340"/>
    </location>
</feature>
<dbReference type="EMBL" id="MIYX01000023">
    <property type="protein sequence ID" value="OIR20230.1"/>
    <property type="molecule type" value="Genomic_DNA"/>
</dbReference>
<dbReference type="SUPFAM" id="SSF52540">
    <property type="entry name" value="P-loop containing nucleoside triphosphate hydrolases"/>
    <property type="match status" value="1"/>
</dbReference>
<comment type="caution">
    <text evidence="8">The sequence shown here is derived from an EMBL/GenBank/DDBJ whole genome shotgun (WGS) entry which is preliminary data.</text>
</comment>
<evidence type="ECO:0000256" key="1">
    <source>
        <dbReference type="ARBA" id="ARBA00022741"/>
    </source>
</evidence>
<reference evidence="8 9" key="1">
    <citation type="submission" date="2016-08" db="EMBL/GenBank/DDBJ databases">
        <title>New Insights into Marine Group III Euryarchaeota, from dark to light.</title>
        <authorList>
            <person name="Haro-Moreno J.M."/>
            <person name="Rodriguez-Valera F."/>
            <person name="Lopez-Garcia P."/>
            <person name="Moreira D."/>
            <person name="Martin-Cuadrado A.B."/>
        </authorList>
    </citation>
    <scope>NUCLEOTIDE SEQUENCE [LARGE SCALE GENOMIC DNA]</scope>
    <source>
        <strain evidence="8">CG-Epi4</strain>
    </source>
</reference>
<dbReference type="CDD" id="cd03112">
    <property type="entry name" value="CobW-like"/>
    <property type="match status" value="1"/>
</dbReference>
<dbReference type="Gene3D" id="3.40.50.300">
    <property type="entry name" value="P-loop containing nucleotide triphosphate hydrolases"/>
    <property type="match status" value="1"/>
</dbReference>
<dbReference type="GO" id="GO:0016787">
    <property type="term" value="F:hydrolase activity"/>
    <property type="evidence" value="ECO:0007669"/>
    <property type="project" value="UniProtKB-KW"/>
</dbReference>
<dbReference type="PANTHER" id="PTHR13748">
    <property type="entry name" value="COBW-RELATED"/>
    <property type="match status" value="1"/>
</dbReference>
<evidence type="ECO:0000256" key="2">
    <source>
        <dbReference type="ARBA" id="ARBA00022801"/>
    </source>
</evidence>
<dbReference type="AlphaFoldDB" id="A0A1J5U7G5"/>
<keyword evidence="3" id="KW-0143">Chaperone</keyword>
<dbReference type="InterPro" id="IPR036627">
    <property type="entry name" value="CobW-likC_sf"/>
</dbReference>
<accession>A0A1J5U7G5</accession>
<keyword evidence="2" id="KW-0378">Hydrolase</keyword>
<dbReference type="Gene3D" id="3.30.1220.10">
    <property type="entry name" value="CobW-like, C-terminal domain"/>
    <property type="match status" value="1"/>
</dbReference>
<sequence length="401" mass="45949">MTYNKMSENKEKEMRRVPVTVLTGFLGSGKTTLLNHILSSTEHKMKFAIVENEFGDIGIDENILVETSEEEIIEVVNGCLCCNVRGDLTELLYDMYDRIKDFDGLIIETTGLADPAPVAQTFFVDDKISERYELDGIITVVDAKNIIQHVEEEKPEGIENESVEQIAFADKILLNKTDLVDEEELLNVEKQIKVINGFAPIFRTEHGIIDPKNLINIGSFDLKRTLEMDPEFLDTDAEHEHDQRVTSISSKFEGSLNVNKLNKWIAEIIDKKATDIFRYKGILSVKGMDNKFVFQGVHMLFGGAYSQDLMWEKDEKRECTFVFIGRDLDHEALEAGFMECKAEELRFNVGDMIYANVGEFTKGKILKCWDEGNPYRVELQDDEKKNVWVPIDDDEYVRKKV</sequence>
<proteinExistence type="inferred from homology"/>
<keyword evidence="1" id="KW-0547">Nucleotide-binding</keyword>
<evidence type="ECO:0000256" key="4">
    <source>
        <dbReference type="ARBA" id="ARBA00034320"/>
    </source>
</evidence>
<dbReference type="InterPro" id="IPR003495">
    <property type="entry name" value="CobW/HypB/UreG_nucleotide-bd"/>
</dbReference>
<dbReference type="SUPFAM" id="SSF90002">
    <property type="entry name" value="Hypothetical protein YjiA, C-terminal domain"/>
    <property type="match status" value="1"/>
</dbReference>
<comment type="catalytic activity">
    <reaction evidence="5">
        <text>GTP + H2O = GDP + phosphate + H(+)</text>
        <dbReference type="Rhea" id="RHEA:19669"/>
        <dbReference type="ChEBI" id="CHEBI:15377"/>
        <dbReference type="ChEBI" id="CHEBI:15378"/>
        <dbReference type="ChEBI" id="CHEBI:37565"/>
        <dbReference type="ChEBI" id="CHEBI:43474"/>
        <dbReference type="ChEBI" id="CHEBI:58189"/>
    </reaction>
    <physiologicalReaction direction="left-to-right" evidence="5">
        <dbReference type="Rhea" id="RHEA:19670"/>
    </physiologicalReaction>
</comment>
<dbReference type="InterPro" id="IPR051316">
    <property type="entry name" value="Zinc-reg_GTPase_activator"/>
</dbReference>
<dbReference type="InterPro" id="IPR011629">
    <property type="entry name" value="CobW-like_C"/>
</dbReference>
<evidence type="ECO:0000256" key="3">
    <source>
        <dbReference type="ARBA" id="ARBA00023186"/>
    </source>
</evidence>
<evidence type="ECO:0000259" key="6">
    <source>
        <dbReference type="Pfam" id="PF02492"/>
    </source>
</evidence>
<protein>
    <recommendedName>
        <fullName evidence="10">CobW C-terminal domain-containing protein</fullName>
    </recommendedName>
</protein>
<evidence type="ECO:0000313" key="8">
    <source>
        <dbReference type="EMBL" id="OIR20230.1"/>
    </source>
</evidence>
<dbReference type="GO" id="GO:0005737">
    <property type="term" value="C:cytoplasm"/>
    <property type="evidence" value="ECO:0007669"/>
    <property type="project" value="TreeGrafter"/>
</dbReference>
<dbReference type="Pfam" id="PF02492">
    <property type="entry name" value="cobW"/>
    <property type="match status" value="1"/>
</dbReference>
<evidence type="ECO:0008006" key="10">
    <source>
        <dbReference type="Google" id="ProtNLM"/>
    </source>
</evidence>
<name>A0A1J5U7G5_9ARCH</name>
<dbReference type="InterPro" id="IPR027417">
    <property type="entry name" value="P-loop_NTPase"/>
</dbReference>
<dbReference type="GO" id="GO:0000166">
    <property type="term" value="F:nucleotide binding"/>
    <property type="evidence" value="ECO:0007669"/>
    <property type="project" value="UniProtKB-KW"/>
</dbReference>
<dbReference type="PANTHER" id="PTHR13748:SF62">
    <property type="entry name" value="COBW DOMAIN-CONTAINING PROTEIN"/>
    <property type="match status" value="1"/>
</dbReference>
<evidence type="ECO:0000313" key="9">
    <source>
        <dbReference type="Proteomes" id="UP000183375"/>
    </source>
</evidence>
<comment type="similarity">
    <text evidence="4">Belongs to the SIMIBI class G3E GTPase family. ZNG1 subfamily.</text>
</comment>
<evidence type="ECO:0000259" key="7">
    <source>
        <dbReference type="Pfam" id="PF07683"/>
    </source>
</evidence>
<gene>
    <name evidence="8" type="ORF">BEU01_01905</name>
</gene>